<dbReference type="EMBL" id="FMSP01000005">
    <property type="protein sequence ID" value="SCV70358.1"/>
    <property type="molecule type" value="Genomic_DNA"/>
</dbReference>
<gene>
    <name evidence="1" type="ORF">BQ2448_1752</name>
</gene>
<dbReference type="Proteomes" id="UP000198372">
    <property type="component" value="Unassembled WGS sequence"/>
</dbReference>
<evidence type="ECO:0000313" key="2">
    <source>
        <dbReference type="Proteomes" id="UP000198372"/>
    </source>
</evidence>
<accession>A0A238FGT5</accession>
<name>A0A238FGT5_9BASI</name>
<protein>
    <submittedName>
        <fullName evidence="1">BQ2448_1752 protein</fullName>
    </submittedName>
</protein>
<keyword evidence="2" id="KW-1185">Reference proteome</keyword>
<proteinExistence type="predicted"/>
<dbReference type="AlphaFoldDB" id="A0A238FGT5"/>
<sequence length="73" mass="8088">MWCRTHLGIPLRITGGIPHCVFCRSSERVRKECTIAPACKLCTRTSYATQHCTDRHVSGPQGSLVGGTWVTRC</sequence>
<organism evidence="1 2">
    <name type="scientific">Microbotryum intermedium</name>
    <dbReference type="NCBI Taxonomy" id="269621"/>
    <lineage>
        <taxon>Eukaryota</taxon>
        <taxon>Fungi</taxon>
        <taxon>Dikarya</taxon>
        <taxon>Basidiomycota</taxon>
        <taxon>Pucciniomycotina</taxon>
        <taxon>Microbotryomycetes</taxon>
        <taxon>Microbotryales</taxon>
        <taxon>Microbotryaceae</taxon>
        <taxon>Microbotryum</taxon>
    </lineage>
</organism>
<evidence type="ECO:0000313" key="1">
    <source>
        <dbReference type="EMBL" id="SCV70358.1"/>
    </source>
</evidence>
<reference evidence="2" key="1">
    <citation type="submission" date="2016-09" db="EMBL/GenBank/DDBJ databases">
        <authorList>
            <person name="Jeantristanb JTB J.-T."/>
            <person name="Ricardo R."/>
        </authorList>
    </citation>
    <scope>NUCLEOTIDE SEQUENCE [LARGE SCALE GENOMIC DNA]</scope>
</reference>
<dbReference type="STRING" id="269621.A0A238FGT5"/>